<evidence type="ECO:0000313" key="2">
    <source>
        <dbReference type="Proteomes" id="UP000682782"/>
    </source>
</evidence>
<accession>A0AC61N9Z2</accession>
<sequence>MCGVELPIPCIDDQRKIVRDYEVITRRIDLLRKIDENLEKQALIYFHSTVDNLEKNNVLSDFACITMGTSPEGETLNDKADGEVFYQGRSDFGFRFPSIRLYTSNTIRRAKQRDVLMSVRAPVGDINIAKEDCAIGRGLAAIHPKDNCYSFLYYTMKELYYELKRFNDEGTVFGSITKDDLAALKIQLPSPSDRENFESKVRPIDNFILNNEFEIISLQALRSNLLSGITKGI</sequence>
<organism evidence="1 2">
    <name type="scientific">Aristaeella hokkaidonensis</name>
    <dbReference type="NCBI Taxonomy" id="3046382"/>
    <lineage>
        <taxon>Bacteria</taxon>
        <taxon>Bacillati</taxon>
        <taxon>Bacillota</taxon>
        <taxon>Clostridia</taxon>
        <taxon>Eubacteriales</taxon>
        <taxon>Aristaeellaceae</taxon>
        <taxon>Aristaeella</taxon>
    </lineage>
</organism>
<protein>
    <submittedName>
        <fullName evidence="1">Restriction endonuclease subunit S</fullName>
    </submittedName>
</protein>
<name>A0AC61N9Z2_9FIRM</name>
<evidence type="ECO:0000313" key="1">
    <source>
        <dbReference type="EMBL" id="QUC68701.1"/>
    </source>
</evidence>
<proteinExistence type="predicted"/>
<dbReference type="EMBL" id="CP068393">
    <property type="protein sequence ID" value="QUC68701.1"/>
    <property type="molecule type" value="Genomic_DNA"/>
</dbReference>
<reference evidence="1" key="1">
    <citation type="submission" date="2021-01" db="EMBL/GenBank/DDBJ databases">
        <title>Complete genome sequence of Clostridiales bacterium R-7.</title>
        <authorList>
            <person name="Mahoney-Kurpe S.C."/>
            <person name="Palevich N."/>
            <person name="Koike S."/>
            <person name="Moon C.D."/>
            <person name="Attwood G.T."/>
        </authorList>
    </citation>
    <scope>NUCLEOTIDE SEQUENCE</scope>
    <source>
        <strain evidence="1">R-7</strain>
    </source>
</reference>
<keyword evidence="1" id="KW-0378">Hydrolase</keyword>
<keyword evidence="1" id="KW-0255">Endonuclease</keyword>
<keyword evidence="2" id="KW-1185">Reference proteome</keyword>
<gene>
    <name evidence="1" type="ORF">JYE49_13955</name>
</gene>
<dbReference type="Proteomes" id="UP000682782">
    <property type="component" value="Chromosome"/>
</dbReference>
<keyword evidence="1" id="KW-0540">Nuclease</keyword>